<dbReference type="RefSeq" id="WP_272742040.1">
    <property type="nucleotide sequence ID" value="NZ_JAQQKW010000008.1"/>
</dbReference>
<evidence type="ECO:0000256" key="1">
    <source>
        <dbReference type="ARBA" id="ARBA00023015"/>
    </source>
</evidence>
<evidence type="ECO:0000256" key="2">
    <source>
        <dbReference type="ARBA" id="ARBA00023125"/>
    </source>
</evidence>
<dbReference type="Gene3D" id="1.10.10.10">
    <property type="entry name" value="Winged helix-like DNA-binding domain superfamily/Winged helix DNA-binding domain"/>
    <property type="match status" value="1"/>
</dbReference>
<keyword evidence="1" id="KW-0805">Transcription regulation</keyword>
<gene>
    <name evidence="6" type="ORF">PQU94_13920</name>
</gene>
<keyword evidence="3" id="KW-0804">Transcription</keyword>
<evidence type="ECO:0000313" key="7">
    <source>
        <dbReference type="Proteomes" id="UP001216595"/>
    </source>
</evidence>
<dbReference type="PANTHER" id="PTHR33204:SF37">
    <property type="entry name" value="HTH-TYPE TRANSCRIPTIONAL REGULATOR YODB"/>
    <property type="match status" value="1"/>
</dbReference>
<feature type="compositionally biased region" description="Basic and acidic residues" evidence="4">
    <location>
        <begin position="32"/>
        <end position="42"/>
    </location>
</feature>
<dbReference type="PROSITE" id="PS51118">
    <property type="entry name" value="HTH_HXLR"/>
    <property type="match status" value="1"/>
</dbReference>
<dbReference type="Proteomes" id="UP001216595">
    <property type="component" value="Unassembled WGS sequence"/>
</dbReference>
<accession>A0ABT5IGR7</accession>
<keyword evidence="7" id="KW-1185">Reference proteome</keyword>
<feature type="region of interest" description="Disordered" evidence="4">
    <location>
        <begin position="1"/>
        <end position="44"/>
    </location>
</feature>
<protein>
    <submittedName>
        <fullName evidence="6">Helix-turn-helix domain-containing protein</fullName>
    </submittedName>
</protein>
<dbReference type="EMBL" id="JAQQKW010000008">
    <property type="protein sequence ID" value="MDC7695375.1"/>
    <property type="molecule type" value="Genomic_DNA"/>
</dbReference>
<feature type="region of interest" description="Disordered" evidence="4">
    <location>
        <begin position="172"/>
        <end position="198"/>
    </location>
</feature>
<proteinExistence type="predicted"/>
<keyword evidence="2" id="KW-0238">DNA-binding</keyword>
<dbReference type="InterPro" id="IPR036388">
    <property type="entry name" value="WH-like_DNA-bd_sf"/>
</dbReference>
<dbReference type="SUPFAM" id="SSF46785">
    <property type="entry name" value="Winged helix' DNA-binding domain"/>
    <property type="match status" value="1"/>
</dbReference>
<name>A0ABT5IGR7_9CAUL</name>
<evidence type="ECO:0000313" key="6">
    <source>
        <dbReference type="EMBL" id="MDC7695375.1"/>
    </source>
</evidence>
<dbReference type="InterPro" id="IPR002577">
    <property type="entry name" value="HTH_HxlR"/>
</dbReference>
<sequence>MVKTAPTPVKSTATFGRRQAPKPAPQKAATRATKEAAKDSARGPRSKCPINLLLEVVGDSWSLLIIRDLMFKGRSTYKAFLNAEEKIATNILADRLSKLESAGLISKSTDPDDARKYIYRLTEKGADLAPVLVEMMLWSNKYHLTDTPKDFLASLQKNKAAFTTRIVRDVATASPAKPASPTPKVEPKEETLNLFDGF</sequence>
<feature type="domain" description="HTH hxlR-type" evidence="5">
    <location>
        <begin position="48"/>
        <end position="147"/>
    </location>
</feature>
<dbReference type="PANTHER" id="PTHR33204">
    <property type="entry name" value="TRANSCRIPTIONAL REGULATOR, MARR FAMILY"/>
    <property type="match status" value="1"/>
</dbReference>
<dbReference type="InterPro" id="IPR036390">
    <property type="entry name" value="WH_DNA-bd_sf"/>
</dbReference>
<comment type="caution">
    <text evidence="6">The sequence shown here is derived from an EMBL/GenBank/DDBJ whole genome shotgun (WGS) entry which is preliminary data.</text>
</comment>
<dbReference type="Pfam" id="PF01638">
    <property type="entry name" value="HxlR"/>
    <property type="match status" value="1"/>
</dbReference>
<evidence type="ECO:0000256" key="4">
    <source>
        <dbReference type="SAM" id="MobiDB-lite"/>
    </source>
</evidence>
<organism evidence="6 7">
    <name type="scientific">Asticcacaulis currens</name>
    <dbReference type="NCBI Taxonomy" id="2984210"/>
    <lineage>
        <taxon>Bacteria</taxon>
        <taxon>Pseudomonadati</taxon>
        <taxon>Pseudomonadota</taxon>
        <taxon>Alphaproteobacteria</taxon>
        <taxon>Caulobacterales</taxon>
        <taxon>Caulobacteraceae</taxon>
        <taxon>Asticcacaulis</taxon>
    </lineage>
</organism>
<evidence type="ECO:0000259" key="5">
    <source>
        <dbReference type="PROSITE" id="PS51118"/>
    </source>
</evidence>
<reference evidence="6 7" key="1">
    <citation type="submission" date="2023-01" db="EMBL/GenBank/DDBJ databases">
        <title>Novel species of the genus Asticcacaulis isolated from rivers.</title>
        <authorList>
            <person name="Lu H."/>
        </authorList>
    </citation>
    <scope>NUCLEOTIDE SEQUENCE [LARGE SCALE GENOMIC DNA]</scope>
    <source>
        <strain evidence="6 7">DXS10W</strain>
    </source>
</reference>
<evidence type="ECO:0000256" key="3">
    <source>
        <dbReference type="ARBA" id="ARBA00023163"/>
    </source>
</evidence>
<feature type="compositionally biased region" description="Low complexity" evidence="4">
    <location>
        <begin position="172"/>
        <end position="183"/>
    </location>
</feature>